<proteinExistence type="inferred from homology"/>
<keyword evidence="10" id="KW-1185">Reference proteome</keyword>
<dbReference type="SMART" id="SM00479">
    <property type="entry name" value="EXOIII"/>
    <property type="match status" value="1"/>
</dbReference>
<feature type="region of interest" description="Disordered" evidence="7">
    <location>
        <begin position="38"/>
        <end position="75"/>
    </location>
</feature>
<protein>
    <recommendedName>
        <fullName evidence="8">Exonuclease domain-containing protein</fullName>
    </recommendedName>
</protein>
<dbReference type="InterPro" id="IPR012337">
    <property type="entry name" value="RNaseH-like_sf"/>
</dbReference>
<evidence type="ECO:0000256" key="4">
    <source>
        <dbReference type="ARBA" id="ARBA00022801"/>
    </source>
</evidence>
<feature type="compositionally biased region" description="Polar residues" evidence="7">
    <location>
        <begin position="483"/>
        <end position="498"/>
    </location>
</feature>
<keyword evidence="5" id="KW-0269">Exonuclease</keyword>
<gene>
    <name evidence="9" type="ORF">ACJMK2_034605</name>
</gene>
<keyword evidence="4" id="KW-0378">Hydrolase</keyword>
<dbReference type="InterPro" id="IPR047021">
    <property type="entry name" value="REXO1/3/4-like"/>
</dbReference>
<dbReference type="GO" id="GO:0005634">
    <property type="term" value="C:nucleus"/>
    <property type="evidence" value="ECO:0007669"/>
    <property type="project" value="UniProtKB-SubCell"/>
</dbReference>
<dbReference type="EMBL" id="JBJQND010000005">
    <property type="protein sequence ID" value="KAL3876811.1"/>
    <property type="molecule type" value="Genomic_DNA"/>
</dbReference>
<organism evidence="9 10">
    <name type="scientific">Sinanodonta woodiana</name>
    <name type="common">Chinese pond mussel</name>
    <name type="synonym">Anodonta woodiana</name>
    <dbReference type="NCBI Taxonomy" id="1069815"/>
    <lineage>
        <taxon>Eukaryota</taxon>
        <taxon>Metazoa</taxon>
        <taxon>Spiralia</taxon>
        <taxon>Lophotrochozoa</taxon>
        <taxon>Mollusca</taxon>
        <taxon>Bivalvia</taxon>
        <taxon>Autobranchia</taxon>
        <taxon>Heteroconchia</taxon>
        <taxon>Palaeoheterodonta</taxon>
        <taxon>Unionida</taxon>
        <taxon>Unionoidea</taxon>
        <taxon>Unionidae</taxon>
        <taxon>Unioninae</taxon>
        <taxon>Sinanodonta</taxon>
    </lineage>
</organism>
<sequence length="782" mass="87856">MNEQNLTKSKRRLESKKRKAVALLSLIKESEVDNACIANSNTSDSGMEPANKKPHLDVTHNETTDKPEKQSTAEEIQEVKRILKERQKMSMQRPKVFLTMDELTRDFPGLPDEEMKQQPPLYMLDVQHLILYAMMLEHAAFKPRWCRLLRASKVTKVVVIVLEGVSAQDFQSYPDSMPTLKSAFDISVNLIPPVQYGSTVQEDLLKVPLSISQMKKKGLLDQYHGGLIVDKVESLSYSVEDLGPYSKGNEGCFGDLPETDVFPRTSLLLNTAQMVHEGYPMPVMDHLGKYDGFVFSTDYYAPVSIRSPLLAVDCEMCLTVIGKHEVTRVSIANEYLETVYDTLVKPYNPIKDYLTRYSGITKDLLDPVTTRLEEVQRDLKKILTPDTILCGQSLNGDLVALKIFHPYVIDTSVIYNLSGHRRIKTGLKKLTAHFLGKSIQDSQSGHSSVEDAKATMELVLLKLSKGIHFGDYVNGGPPAIFDSYSSENKQDGDLQQTKDGALGKDSKSLTAVKNGQDPPGHVTPAESSRSKDDFCPKCQLERNVSDTVRVNSAKRASSVDGGTEQKCQDSKTTCLCQKDKSVQMALDKLCSECIKGSGQNSENTENASVPSVLCAKCLQKQKNQDLKYKKREKFLKMSQGMKNRNVFFHRGYITHSIMDAVKDFKKTGVVIDEEDSLPVLENSNQENTLTAESDRLRMRLARSSLQEKDFIYVTFHGYRDFLQENVGQETDPEDKKKHLRKLDKRTWKILKHVPQKSVFTVVLSGREVAGQVEGARVFAKIV</sequence>
<evidence type="ECO:0000256" key="3">
    <source>
        <dbReference type="ARBA" id="ARBA00022722"/>
    </source>
</evidence>
<keyword evidence="6" id="KW-0539">Nucleus</keyword>
<reference evidence="9 10" key="1">
    <citation type="submission" date="2024-11" db="EMBL/GenBank/DDBJ databases">
        <title>Chromosome-level genome assembly of the freshwater bivalve Anodonta woodiana.</title>
        <authorList>
            <person name="Chen X."/>
        </authorList>
    </citation>
    <scope>NUCLEOTIDE SEQUENCE [LARGE SCALE GENOMIC DNA]</scope>
    <source>
        <strain evidence="9">MN2024</strain>
        <tissue evidence="9">Gills</tissue>
    </source>
</reference>
<dbReference type="PANTHER" id="PTHR12801:SF82">
    <property type="entry name" value="RNA EXONUCLEASE 5"/>
    <property type="match status" value="1"/>
</dbReference>
<dbReference type="PANTHER" id="PTHR12801">
    <property type="entry name" value="RNA EXONUCLEASE REXO1 / RECO3 FAMILY MEMBER-RELATED"/>
    <property type="match status" value="1"/>
</dbReference>
<feature type="domain" description="Exonuclease" evidence="8">
    <location>
        <begin position="308"/>
        <end position="468"/>
    </location>
</feature>
<dbReference type="InterPro" id="IPR034922">
    <property type="entry name" value="REX1-like_exo"/>
</dbReference>
<evidence type="ECO:0000256" key="1">
    <source>
        <dbReference type="ARBA" id="ARBA00004123"/>
    </source>
</evidence>
<comment type="similarity">
    <text evidence="2">Belongs to the REXO1/REXO3 family.</text>
</comment>
<feature type="region of interest" description="Disordered" evidence="7">
    <location>
        <begin position="483"/>
        <end position="533"/>
    </location>
</feature>
<evidence type="ECO:0000256" key="2">
    <source>
        <dbReference type="ARBA" id="ARBA00006357"/>
    </source>
</evidence>
<dbReference type="FunFam" id="3.30.420.10:FF:000019">
    <property type="entry name" value="RNA exonuclease NEF-sp"/>
    <property type="match status" value="1"/>
</dbReference>
<comment type="subcellular location">
    <subcellularLocation>
        <location evidence="1">Nucleus</location>
    </subcellularLocation>
</comment>
<dbReference type="CDD" id="cd06145">
    <property type="entry name" value="REX1_like"/>
    <property type="match status" value="1"/>
</dbReference>
<dbReference type="GO" id="GO:0004527">
    <property type="term" value="F:exonuclease activity"/>
    <property type="evidence" value="ECO:0007669"/>
    <property type="project" value="UniProtKB-KW"/>
</dbReference>
<evidence type="ECO:0000313" key="9">
    <source>
        <dbReference type="EMBL" id="KAL3876811.1"/>
    </source>
</evidence>
<comment type="caution">
    <text evidence="9">The sequence shown here is derived from an EMBL/GenBank/DDBJ whole genome shotgun (WGS) entry which is preliminary data.</text>
</comment>
<accession>A0ABD3WTK7</accession>
<evidence type="ECO:0000259" key="8">
    <source>
        <dbReference type="SMART" id="SM00479"/>
    </source>
</evidence>
<dbReference type="SUPFAM" id="SSF53098">
    <property type="entry name" value="Ribonuclease H-like"/>
    <property type="match status" value="1"/>
</dbReference>
<dbReference type="AlphaFoldDB" id="A0ABD3WTK7"/>
<evidence type="ECO:0000256" key="5">
    <source>
        <dbReference type="ARBA" id="ARBA00022839"/>
    </source>
</evidence>
<evidence type="ECO:0000256" key="7">
    <source>
        <dbReference type="SAM" id="MobiDB-lite"/>
    </source>
</evidence>
<dbReference type="Gene3D" id="3.30.420.10">
    <property type="entry name" value="Ribonuclease H-like superfamily/Ribonuclease H"/>
    <property type="match status" value="1"/>
</dbReference>
<dbReference type="Pfam" id="PF00929">
    <property type="entry name" value="RNase_T"/>
    <property type="match status" value="1"/>
</dbReference>
<evidence type="ECO:0000256" key="6">
    <source>
        <dbReference type="ARBA" id="ARBA00023242"/>
    </source>
</evidence>
<dbReference type="InterPro" id="IPR036397">
    <property type="entry name" value="RNaseH_sf"/>
</dbReference>
<name>A0ABD3WTK7_SINWO</name>
<feature type="compositionally biased region" description="Basic and acidic residues" evidence="7">
    <location>
        <begin position="50"/>
        <end position="75"/>
    </location>
</feature>
<evidence type="ECO:0000313" key="10">
    <source>
        <dbReference type="Proteomes" id="UP001634394"/>
    </source>
</evidence>
<dbReference type="Proteomes" id="UP001634394">
    <property type="component" value="Unassembled WGS sequence"/>
</dbReference>
<keyword evidence="3" id="KW-0540">Nuclease</keyword>
<dbReference type="InterPro" id="IPR013520">
    <property type="entry name" value="Ribonucl_H"/>
</dbReference>